<keyword evidence="3" id="KW-1185">Reference proteome</keyword>
<keyword evidence="1" id="KW-0732">Signal</keyword>
<accession>A0ABX0XAE5</accession>
<gene>
    <name evidence="2" type="ORF">GGR27_001440</name>
</gene>
<comment type="caution">
    <text evidence="2">The sequence shown here is derived from an EMBL/GenBank/DDBJ whole genome shotgun (WGS) entry which is preliminary data.</text>
</comment>
<feature type="chain" id="PRO_5047504763" description="Short chain amide porin" evidence="1">
    <location>
        <begin position="24"/>
        <end position="419"/>
    </location>
</feature>
<evidence type="ECO:0000313" key="2">
    <source>
        <dbReference type="EMBL" id="NJC25941.1"/>
    </source>
</evidence>
<dbReference type="EMBL" id="JAATJH010000002">
    <property type="protein sequence ID" value="NJC25941.1"/>
    <property type="molecule type" value="Genomic_DNA"/>
</dbReference>
<dbReference type="RefSeq" id="WP_168036710.1">
    <property type="nucleotide sequence ID" value="NZ_JAATJH010000002.1"/>
</dbReference>
<evidence type="ECO:0008006" key="4">
    <source>
        <dbReference type="Google" id="ProtNLM"/>
    </source>
</evidence>
<proteinExistence type="predicted"/>
<organism evidence="2 3">
    <name type="scientific">Neolewinella antarctica</name>
    <dbReference type="NCBI Taxonomy" id="442734"/>
    <lineage>
        <taxon>Bacteria</taxon>
        <taxon>Pseudomonadati</taxon>
        <taxon>Bacteroidota</taxon>
        <taxon>Saprospiria</taxon>
        <taxon>Saprospirales</taxon>
        <taxon>Lewinellaceae</taxon>
        <taxon>Neolewinella</taxon>
    </lineage>
</organism>
<name>A0ABX0XAE5_9BACT</name>
<protein>
    <recommendedName>
        <fullName evidence="4">Short chain amide porin</fullName>
    </recommendedName>
</protein>
<feature type="signal peptide" evidence="1">
    <location>
        <begin position="1"/>
        <end position="23"/>
    </location>
</feature>
<evidence type="ECO:0000256" key="1">
    <source>
        <dbReference type="SAM" id="SignalP"/>
    </source>
</evidence>
<dbReference type="Proteomes" id="UP000770785">
    <property type="component" value="Unassembled WGS sequence"/>
</dbReference>
<evidence type="ECO:0000313" key="3">
    <source>
        <dbReference type="Proteomes" id="UP000770785"/>
    </source>
</evidence>
<sequence>MLIRLLFSVVLFFSGALCLTAQAAPEVPIPKTFPYKPMKLNLNEDGSAFVRFLTWQQFWAVSDLREDADNRIQSSIRRSRFAFLSKFSPKFQIFMQFGLNSLDPNNLDALGNGGDGPQMFLHDAWGEYNFNKYVQVGYGLHYWQGLSRMSNLSTINLMTLDATRPFVHWNDIGLTNQFARKLGLYVKGTFGDAFNYRVAISDPRMGGGLSEAPSDGTGTAQYGAWSLPDGGKRIYEGYFSYSFWDTEGNALPFYVGSYLGGKKIFNLGAGFYAVPKGSVSNPSGETLDYHNVTHLSVDAFLELPFGEKGANGMLHAYTAYYNFDYGPNQSNTNVAVRAATGSVFYGELGYLLPGKKVMPYLSYQTRDYEAEATDGNSINAGVNYFISGHNMKVTGEYHGININEEVNQQQFRLQFHFFM</sequence>
<reference evidence="2 3" key="1">
    <citation type="submission" date="2020-03" db="EMBL/GenBank/DDBJ databases">
        <title>Genomic Encyclopedia of Type Strains, Phase IV (KMG-IV): sequencing the most valuable type-strain genomes for metagenomic binning, comparative biology and taxonomic classification.</title>
        <authorList>
            <person name="Goeker M."/>
        </authorList>
    </citation>
    <scope>NUCLEOTIDE SEQUENCE [LARGE SCALE GENOMIC DNA]</scope>
    <source>
        <strain evidence="2 3">DSM 105096</strain>
    </source>
</reference>